<evidence type="ECO:0000313" key="3">
    <source>
        <dbReference type="Proteomes" id="UP000051574"/>
    </source>
</evidence>
<keyword evidence="1" id="KW-0472">Membrane</keyword>
<dbReference type="OrthoDB" id="6761331at2759"/>
<dbReference type="EMBL" id="LJIG01002562">
    <property type="protein sequence ID" value="KRT84378.1"/>
    <property type="molecule type" value="Genomic_DNA"/>
</dbReference>
<feature type="transmembrane region" description="Helical" evidence="1">
    <location>
        <begin position="98"/>
        <end position="120"/>
    </location>
</feature>
<keyword evidence="3" id="KW-1185">Reference proteome</keyword>
<dbReference type="AlphaFoldDB" id="A0A0T6BAK0"/>
<name>A0A0T6BAK0_9SCAR</name>
<feature type="non-terminal residue" evidence="2">
    <location>
        <position position="1"/>
    </location>
</feature>
<sequence>QRYRILRTGTRYYSSKMSITTTEPEETTQHETDTYKLRNDLGRRNNFTRSPSLEKIIKFNTYICSQSFFILPSILAWLRTSQTVLTSYAKKCTTTIKSAIYSSILYKIIEAQFIVIGVAFKDVSIFEPKRLLSALNAILIDAQRSLEKIPENVKRKIL</sequence>
<accession>A0A0T6BAK0</accession>
<dbReference type="Proteomes" id="UP000051574">
    <property type="component" value="Unassembled WGS sequence"/>
</dbReference>
<evidence type="ECO:0000256" key="1">
    <source>
        <dbReference type="SAM" id="Phobius"/>
    </source>
</evidence>
<evidence type="ECO:0000313" key="2">
    <source>
        <dbReference type="EMBL" id="KRT84378.1"/>
    </source>
</evidence>
<organism evidence="2 3">
    <name type="scientific">Oryctes borbonicus</name>
    <dbReference type="NCBI Taxonomy" id="1629725"/>
    <lineage>
        <taxon>Eukaryota</taxon>
        <taxon>Metazoa</taxon>
        <taxon>Ecdysozoa</taxon>
        <taxon>Arthropoda</taxon>
        <taxon>Hexapoda</taxon>
        <taxon>Insecta</taxon>
        <taxon>Pterygota</taxon>
        <taxon>Neoptera</taxon>
        <taxon>Endopterygota</taxon>
        <taxon>Coleoptera</taxon>
        <taxon>Polyphaga</taxon>
        <taxon>Scarabaeiformia</taxon>
        <taxon>Scarabaeidae</taxon>
        <taxon>Dynastinae</taxon>
        <taxon>Oryctes</taxon>
    </lineage>
</organism>
<protein>
    <submittedName>
        <fullName evidence="2">Uncharacterized protein</fullName>
    </submittedName>
</protein>
<keyword evidence="1" id="KW-1133">Transmembrane helix</keyword>
<reference evidence="2 3" key="1">
    <citation type="submission" date="2015-09" db="EMBL/GenBank/DDBJ databases">
        <title>Draft genome of the scarab beetle Oryctes borbonicus.</title>
        <authorList>
            <person name="Meyer J.M."/>
            <person name="Markov G.V."/>
            <person name="Baskaran P."/>
            <person name="Herrmann M."/>
            <person name="Sommer R.J."/>
            <person name="Roedelsperger C."/>
        </authorList>
    </citation>
    <scope>NUCLEOTIDE SEQUENCE [LARGE SCALE GENOMIC DNA]</scope>
    <source>
        <strain evidence="2">OB123</strain>
        <tissue evidence="2">Whole animal</tissue>
    </source>
</reference>
<keyword evidence="1" id="KW-0812">Transmembrane</keyword>
<proteinExistence type="predicted"/>
<feature type="non-terminal residue" evidence="2">
    <location>
        <position position="158"/>
    </location>
</feature>
<gene>
    <name evidence="2" type="ORF">AMK59_2437</name>
</gene>
<comment type="caution">
    <text evidence="2">The sequence shown here is derived from an EMBL/GenBank/DDBJ whole genome shotgun (WGS) entry which is preliminary data.</text>
</comment>
<feature type="transmembrane region" description="Helical" evidence="1">
    <location>
        <begin position="59"/>
        <end position="78"/>
    </location>
</feature>